<dbReference type="EC" id="1.8.5.1" evidence="6"/>
<evidence type="ECO:0000256" key="3">
    <source>
        <dbReference type="ARBA" id="ARBA00047960"/>
    </source>
</evidence>
<comment type="function">
    <text evidence="6">Exhibits glutathione-dependent thiol transferase activity. Has high dehydroascorbate reductase activity and may contribute to the recycling of ascorbic acid. Participates in the biotransformation of inorganic arsenic and reduces monomethylarsonic acid (MMA).</text>
</comment>
<evidence type="ECO:0000313" key="10">
    <source>
        <dbReference type="Proteomes" id="UP000276991"/>
    </source>
</evidence>
<feature type="domain" description="GST C-terminal" evidence="8">
    <location>
        <begin position="122"/>
        <end position="254"/>
    </location>
</feature>
<keyword evidence="2 6" id="KW-0560">Oxidoreductase</keyword>
<dbReference type="InterPro" id="IPR005442">
    <property type="entry name" value="GST_omega"/>
</dbReference>
<dbReference type="Pfam" id="PF13417">
    <property type="entry name" value="GST_N_3"/>
    <property type="match status" value="1"/>
</dbReference>
<dbReference type="PANTHER" id="PTHR43968:SF6">
    <property type="entry name" value="GLUTATHIONE S-TRANSFERASE OMEGA"/>
    <property type="match status" value="1"/>
</dbReference>
<dbReference type="InterPro" id="IPR036249">
    <property type="entry name" value="Thioredoxin-like_sf"/>
</dbReference>
<evidence type="ECO:0000259" key="8">
    <source>
        <dbReference type="PROSITE" id="PS50405"/>
    </source>
</evidence>
<comment type="similarity">
    <text evidence="1 6">Belongs to the GST superfamily. Omega family.</text>
</comment>
<dbReference type="GO" id="GO:0045174">
    <property type="term" value="F:glutathione dehydrogenase (ascorbate) activity"/>
    <property type="evidence" value="ECO:0007669"/>
    <property type="project" value="UniProtKB-UniRule"/>
</dbReference>
<evidence type="ECO:0000259" key="7">
    <source>
        <dbReference type="PROSITE" id="PS50404"/>
    </source>
</evidence>
<dbReference type="Gene3D" id="3.40.30.10">
    <property type="entry name" value="Glutaredoxin"/>
    <property type="match status" value="1"/>
</dbReference>
<reference evidence="9 10" key="1">
    <citation type="submission" date="2018-08" db="EMBL/GenBank/DDBJ databases">
        <authorList>
            <person name="Laetsch R D."/>
            <person name="Stevens L."/>
            <person name="Kumar S."/>
            <person name="Blaxter L. M."/>
        </authorList>
    </citation>
    <scope>NUCLEOTIDE SEQUENCE [LARGE SCALE GENOMIC DNA]</scope>
</reference>
<dbReference type="Pfam" id="PF13410">
    <property type="entry name" value="GST_C_2"/>
    <property type="match status" value="1"/>
</dbReference>
<dbReference type="GO" id="GO:0004364">
    <property type="term" value="F:glutathione transferase activity"/>
    <property type="evidence" value="ECO:0007669"/>
    <property type="project" value="UniProtKB-UniRule"/>
</dbReference>
<evidence type="ECO:0000256" key="4">
    <source>
        <dbReference type="ARBA" id="ARBA00048353"/>
    </source>
</evidence>
<dbReference type="Gene3D" id="1.20.1050.10">
    <property type="match status" value="1"/>
</dbReference>
<dbReference type="SFLD" id="SFLDG00358">
    <property type="entry name" value="Main_(cytGST)"/>
    <property type="match status" value="1"/>
</dbReference>
<accession>A0A498SPX9</accession>
<dbReference type="PROSITE" id="PS50405">
    <property type="entry name" value="GST_CTER"/>
    <property type="match status" value="1"/>
</dbReference>
<dbReference type="GO" id="GO:0005737">
    <property type="term" value="C:cytoplasm"/>
    <property type="evidence" value="ECO:0007669"/>
    <property type="project" value="InterPro"/>
</dbReference>
<dbReference type="PANTHER" id="PTHR43968">
    <property type="match status" value="1"/>
</dbReference>
<comment type="catalytic activity">
    <reaction evidence="4 6">
        <text>methylarsonate + 2 glutathione + H(+) = methylarsonous acid + glutathione disulfide + H2O</text>
        <dbReference type="Rhea" id="RHEA:15969"/>
        <dbReference type="ChEBI" id="CHEBI:15377"/>
        <dbReference type="ChEBI" id="CHEBI:15378"/>
        <dbReference type="ChEBI" id="CHEBI:17826"/>
        <dbReference type="ChEBI" id="CHEBI:33409"/>
        <dbReference type="ChEBI" id="CHEBI:57925"/>
        <dbReference type="ChEBI" id="CHEBI:58297"/>
        <dbReference type="EC" id="1.20.4.2"/>
    </reaction>
</comment>
<evidence type="ECO:0000256" key="5">
    <source>
        <dbReference type="ARBA" id="ARBA00049544"/>
    </source>
</evidence>
<dbReference type="InterPro" id="IPR010987">
    <property type="entry name" value="Glutathione-S-Trfase_C-like"/>
</dbReference>
<dbReference type="InterPro" id="IPR050983">
    <property type="entry name" value="GST_Omega/HSP26"/>
</dbReference>
<proteinExistence type="inferred from homology"/>
<protein>
    <recommendedName>
        <fullName evidence="6">Glutathione S-transferase omega</fullName>
        <shortName evidence="6">GSTO</shortName>
        <ecNumber evidence="6">1.20.4.2</ecNumber>
        <ecNumber evidence="6">1.8.5.1</ecNumber>
        <ecNumber evidence="6">2.5.1.18</ecNumber>
    </recommendedName>
    <alternativeName>
        <fullName evidence="6">Glutathione-dependent dehydroascorbate reductase</fullName>
    </alternativeName>
    <alternativeName>
        <fullName evidence="6">Monomethylarsonic acid reductase</fullName>
    </alternativeName>
</protein>
<evidence type="ECO:0000256" key="6">
    <source>
        <dbReference type="RuleBase" id="RU368071"/>
    </source>
</evidence>
<evidence type="ECO:0000313" key="9">
    <source>
        <dbReference type="EMBL" id="VBB34415.1"/>
    </source>
</evidence>
<dbReference type="FunFam" id="3.40.30.10:FF:000123">
    <property type="entry name" value="Glutathione transferase o1"/>
    <property type="match status" value="1"/>
</dbReference>
<feature type="domain" description="GST N-terminal" evidence="7">
    <location>
        <begin position="49"/>
        <end position="127"/>
    </location>
</feature>
<dbReference type="PROSITE" id="PS51354">
    <property type="entry name" value="GLUTAREDOXIN_2"/>
    <property type="match status" value="1"/>
</dbReference>
<dbReference type="EMBL" id="UPTC01003478">
    <property type="protein sequence ID" value="VBB34415.1"/>
    <property type="molecule type" value="Genomic_DNA"/>
</dbReference>
<dbReference type="SUPFAM" id="SSF47616">
    <property type="entry name" value="GST C-terminal domain-like"/>
    <property type="match status" value="1"/>
</dbReference>
<gene>
    <name evidence="9" type="ORF">NAV_LOCUS9206</name>
</gene>
<dbReference type="GO" id="GO:0050610">
    <property type="term" value="F:methylarsonate reductase activity"/>
    <property type="evidence" value="ECO:0007669"/>
    <property type="project" value="UniProtKB-UniRule"/>
</dbReference>
<comment type="catalytic activity">
    <reaction evidence="3 6">
        <text>RX + glutathione = an S-substituted glutathione + a halide anion + H(+)</text>
        <dbReference type="Rhea" id="RHEA:16437"/>
        <dbReference type="ChEBI" id="CHEBI:15378"/>
        <dbReference type="ChEBI" id="CHEBI:16042"/>
        <dbReference type="ChEBI" id="CHEBI:17792"/>
        <dbReference type="ChEBI" id="CHEBI:57925"/>
        <dbReference type="ChEBI" id="CHEBI:90779"/>
        <dbReference type="EC" id="2.5.1.18"/>
    </reaction>
</comment>
<dbReference type="Proteomes" id="UP000276991">
    <property type="component" value="Unassembled WGS sequence"/>
</dbReference>
<dbReference type="OrthoDB" id="5800246at2759"/>
<comment type="catalytic activity">
    <reaction evidence="5 6">
        <text>L-dehydroascorbate + 2 glutathione = glutathione disulfide + L-ascorbate</text>
        <dbReference type="Rhea" id="RHEA:24424"/>
        <dbReference type="ChEBI" id="CHEBI:38290"/>
        <dbReference type="ChEBI" id="CHEBI:57925"/>
        <dbReference type="ChEBI" id="CHEBI:58297"/>
        <dbReference type="ChEBI" id="CHEBI:58539"/>
        <dbReference type="EC" id="1.8.5.1"/>
    </reaction>
</comment>
<dbReference type="SUPFAM" id="SSF52833">
    <property type="entry name" value="Thioredoxin-like"/>
    <property type="match status" value="1"/>
</dbReference>
<dbReference type="PRINTS" id="PR01625">
    <property type="entry name" value="GSTRNSFRASEO"/>
</dbReference>
<name>A0A498SPX9_ACAVI</name>
<dbReference type="PROSITE" id="PS50404">
    <property type="entry name" value="GST_NTER"/>
    <property type="match status" value="1"/>
</dbReference>
<keyword evidence="6" id="KW-0808">Transferase</keyword>
<dbReference type="InterPro" id="IPR040079">
    <property type="entry name" value="Glutathione_S-Trfase"/>
</dbReference>
<dbReference type="STRING" id="6277.A0A498SPX9"/>
<dbReference type="AlphaFoldDB" id="A0A498SPX9"/>
<dbReference type="InterPro" id="IPR036282">
    <property type="entry name" value="Glutathione-S-Trfase_C_sf"/>
</dbReference>
<sequence length="294" mass="34246">MTECSESIPDRNNFRILCLSSISITIANKPAKIVRKFLRKGDPEPSKDGIIRIYAKRFCPYCDRVIIAAYKKGIQFEVFHIDFQNKPEWFILKNPEESVPLLDHNGKLVIDSRVIIEYLDETFPETSILSKDSYLRAKQRYYALKLEPICETIKQMTYSTKLTGNITVLALELATAEQLLQSPFYSGEVPSLPDIILFPFIHRLHIIRQFIRDNFLDHYFPNNYPKLVKWFIAMRNMPEIRAVQEPEHHLRAYLISKTTDFNTKVGSDLNSLTPVSWKLLNDSVVQYRLNNAQN</sequence>
<dbReference type="SFLD" id="SFLDS00019">
    <property type="entry name" value="Glutathione_Transferase_(cytos"/>
    <property type="match status" value="1"/>
</dbReference>
<dbReference type="InterPro" id="IPR004045">
    <property type="entry name" value="Glutathione_S-Trfase_N"/>
</dbReference>
<organism evidence="9 10">
    <name type="scientific">Acanthocheilonema viteae</name>
    <name type="common">Filarial nematode worm</name>
    <name type="synonym">Dipetalonema viteae</name>
    <dbReference type="NCBI Taxonomy" id="6277"/>
    <lineage>
        <taxon>Eukaryota</taxon>
        <taxon>Metazoa</taxon>
        <taxon>Ecdysozoa</taxon>
        <taxon>Nematoda</taxon>
        <taxon>Chromadorea</taxon>
        <taxon>Rhabditida</taxon>
        <taxon>Spirurina</taxon>
        <taxon>Spiruromorpha</taxon>
        <taxon>Filarioidea</taxon>
        <taxon>Onchocercidae</taxon>
        <taxon>Acanthocheilonema</taxon>
    </lineage>
</organism>
<evidence type="ECO:0000256" key="1">
    <source>
        <dbReference type="ARBA" id="ARBA00011067"/>
    </source>
</evidence>
<dbReference type="GO" id="GO:0006749">
    <property type="term" value="P:glutathione metabolic process"/>
    <property type="evidence" value="ECO:0007669"/>
    <property type="project" value="UniProtKB-UniRule"/>
</dbReference>
<keyword evidence="10" id="KW-1185">Reference proteome</keyword>
<dbReference type="EC" id="2.5.1.18" evidence="6"/>
<dbReference type="EC" id="1.20.4.2" evidence="6"/>
<evidence type="ECO:0000256" key="2">
    <source>
        <dbReference type="ARBA" id="ARBA00023002"/>
    </source>
</evidence>